<dbReference type="EMBL" id="GBRH01278578">
    <property type="protein sequence ID" value="JAD19317.1"/>
    <property type="molecule type" value="Transcribed_RNA"/>
</dbReference>
<evidence type="ECO:0000313" key="1">
    <source>
        <dbReference type="EMBL" id="JAD19317.1"/>
    </source>
</evidence>
<reference evidence="1" key="2">
    <citation type="journal article" date="2015" name="Data Brief">
        <title>Shoot transcriptome of the giant reed, Arundo donax.</title>
        <authorList>
            <person name="Barrero R.A."/>
            <person name="Guerrero F.D."/>
            <person name="Moolhuijzen P."/>
            <person name="Goolsby J.A."/>
            <person name="Tidwell J."/>
            <person name="Bellgard S.E."/>
            <person name="Bellgard M.I."/>
        </authorList>
    </citation>
    <scope>NUCLEOTIDE SEQUENCE</scope>
    <source>
        <tissue evidence="1">Shoot tissue taken approximately 20 cm above the soil surface</tissue>
    </source>
</reference>
<proteinExistence type="predicted"/>
<name>A0A0A8Y5R1_ARUDO</name>
<sequence length="14" mass="1514">MIPQARNILGESKG</sequence>
<organism evidence="1">
    <name type="scientific">Arundo donax</name>
    <name type="common">Giant reed</name>
    <name type="synonym">Donax arundinaceus</name>
    <dbReference type="NCBI Taxonomy" id="35708"/>
    <lineage>
        <taxon>Eukaryota</taxon>
        <taxon>Viridiplantae</taxon>
        <taxon>Streptophyta</taxon>
        <taxon>Embryophyta</taxon>
        <taxon>Tracheophyta</taxon>
        <taxon>Spermatophyta</taxon>
        <taxon>Magnoliopsida</taxon>
        <taxon>Liliopsida</taxon>
        <taxon>Poales</taxon>
        <taxon>Poaceae</taxon>
        <taxon>PACMAD clade</taxon>
        <taxon>Arundinoideae</taxon>
        <taxon>Arundineae</taxon>
        <taxon>Arundo</taxon>
    </lineage>
</organism>
<accession>A0A0A8Y5R1</accession>
<reference evidence="1" key="1">
    <citation type="submission" date="2014-09" db="EMBL/GenBank/DDBJ databases">
        <authorList>
            <person name="Magalhaes I.L.F."/>
            <person name="Oliveira U."/>
            <person name="Santos F.R."/>
            <person name="Vidigal T.H.D.A."/>
            <person name="Brescovit A.D."/>
            <person name="Santos A.J."/>
        </authorList>
    </citation>
    <scope>NUCLEOTIDE SEQUENCE</scope>
    <source>
        <tissue evidence="1">Shoot tissue taken approximately 20 cm above the soil surface</tissue>
    </source>
</reference>
<protein>
    <submittedName>
        <fullName evidence="1">Uncharacterized protein</fullName>
    </submittedName>
</protein>